<feature type="compositionally biased region" description="Basic residues" evidence="2">
    <location>
        <begin position="395"/>
        <end position="406"/>
    </location>
</feature>
<dbReference type="AlphaFoldDB" id="A0A2A2JW45"/>
<dbReference type="PANTHER" id="PTHR16038">
    <property type="entry name" value="NOP SEVEN ASSOCIATED PROTEIN 1"/>
    <property type="match status" value="1"/>
</dbReference>
<reference evidence="3 4" key="1">
    <citation type="journal article" date="2017" name="Curr. Biol.">
        <title>Genome architecture and evolution of a unichromosomal asexual nematode.</title>
        <authorList>
            <person name="Fradin H."/>
            <person name="Zegar C."/>
            <person name="Gutwein M."/>
            <person name="Lucas J."/>
            <person name="Kovtun M."/>
            <person name="Corcoran D."/>
            <person name="Baugh L.R."/>
            <person name="Kiontke K."/>
            <person name="Gunsalus K."/>
            <person name="Fitch D.H."/>
            <person name="Piano F."/>
        </authorList>
    </citation>
    <scope>NUCLEOTIDE SEQUENCE [LARGE SCALE GENOMIC DNA]</scope>
    <source>
        <strain evidence="3">PF1309</strain>
    </source>
</reference>
<dbReference type="InterPro" id="IPR036322">
    <property type="entry name" value="WD40_repeat_dom_sf"/>
</dbReference>
<dbReference type="InterPro" id="IPR001680">
    <property type="entry name" value="WD40_rpt"/>
</dbReference>
<feature type="compositionally biased region" description="Basic residues" evidence="2">
    <location>
        <begin position="371"/>
        <end position="381"/>
    </location>
</feature>
<dbReference type="SUPFAM" id="SSF50978">
    <property type="entry name" value="WD40 repeat-like"/>
    <property type="match status" value="1"/>
</dbReference>
<feature type="compositionally biased region" description="Basic residues" evidence="2">
    <location>
        <begin position="422"/>
        <end position="438"/>
    </location>
</feature>
<proteinExistence type="predicted"/>
<feature type="compositionally biased region" description="Basic and acidic residues" evidence="2">
    <location>
        <begin position="361"/>
        <end position="370"/>
    </location>
</feature>
<keyword evidence="1" id="KW-0853">WD repeat</keyword>
<dbReference type="Gene3D" id="2.130.10.10">
    <property type="entry name" value="YVTN repeat-like/Quinoprotein amine dehydrogenase"/>
    <property type="match status" value="2"/>
</dbReference>
<dbReference type="GO" id="GO:0030687">
    <property type="term" value="C:preribosome, large subunit precursor"/>
    <property type="evidence" value="ECO:0007669"/>
    <property type="project" value="TreeGrafter"/>
</dbReference>
<dbReference type="InterPro" id="IPR037379">
    <property type="entry name" value="WDR74/Nsa1"/>
</dbReference>
<protein>
    <submittedName>
        <fullName evidence="3">Uncharacterized protein</fullName>
    </submittedName>
</protein>
<evidence type="ECO:0000313" key="4">
    <source>
        <dbReference type="Proteomes" id="UP000218231"/>
    </source>
</evidence>
<evidence type="ECO:0000313" key="3">
    <source>
        <dbReference type="EMBL" id="PAV65911.1"/>
    </source>
</evidence>
<dbReference type="OrthoDB" id="18388at2759"/>
<feature type="compositionally biased region" description="Basic and acidic residues" evidence="2">
    <location>
        <begin position="325"/>
        <end position="341"/>
    </location>
</feature>
<dbReference type="GO" id="GO:0042273">
    <property type="term" value="P:ribosomal large subunit biogenesis"/>
    <property type="evidence" value="ECO:0007669"/>
    <property type="project" value="InterPro"/>
</dbReference>
<dbReference type="Proteomes" id="UP000218231">
    <property type="component" value="Unassembled WGS sequence"/>
</dbReference>
<gene>
    <name evidence="3" type="ORF">WR25_13824</name>
</gene>
<dbReference type="EMBL" id="LIAE01010184">
    <property type="protein sequence ID" value="PAV65911.1"/>
    <property type="molecule type" value="Genomic_DNA"/>
</dbReference>
<feature type="compositionally biased region" description="Acidic residues" evidence="2">
    <location>
        <begin position="342"/>
        <end position="360"/>
    </location>
</feature>
<dbReference type="GO" id="GO:0005730">
    <property type="term" value="C:nucleolus"/>
    <property type="evidence" value="ECO:0007669"/>
    <property type="project" value="InterPro"/>
</dbReference>
<sequence>MDCFVGSSTGALKAISLRDNSFTNLNAIRELQPKNHEITAMNWRDQEQTEVLTAQLDRKLKIYDMKDNSQKTLFTIEGGSGAVKGLHRNKSSDSLLTCVESGLVRIWNGEGNSLSEWKVGDNIAAANTSSDGNELATGGMKNLVKIWDIEQGKQKWSAKNVGRTMLDLDVLVACTDVKFLANRDTLIEATKMHEMRIYDPRAQRRPVKTIPFMDKSITAVSNCFRDDHILAANATGEIGMFDIRAKGYLVCKYKGQTGSIRCISAHPTEPLAASCGIDRFVRLHDLQTKKLVHKIYCKTQLNRVLLRDDLSILNKRMKEDDEFWEKEIKQEEPDSDVRESTSSDDEGNGDEVWDDLEEEGGEKMEVEVRKEKQRKTKRTRGKQNNDDDGEEVVSAKKKKVPPSRKRRDTDLIEPIDAEEPKKKKKIARGKKRRAPEAV</sequence>
<dbReference type="PROSITE" id="PS50082">
    <property type="entry name" value="WD_REPEATS_2"/>
    <property type="match status" value="1"/>
</dbReference>
<dbReference type="InterPro" id="IPR015943">
    <property type="entry name" value="WD40/YVTN_repeat-like_dom_sf"/>
</dbReference>
<dbReference type="STRING" id="2018661.A0A2A2JW45"/>
<dbReference type="PANTHER" id="PTHR16038:SF4">
    <property type="entry name" value="WD REPEAT-CONTAINING PROTEIN 74"/>
    <property type="match status" value="1"/>
</dbReference>
<keyword evidence="4" id="KW-1185">Reference proteome</keyword>
<accession>A0A2A2JW45</accession>
<feature type="region of interest" description="Disordered" evidence="2">
    <location>
        <begin position="324"/>
        <end position="438"/>
    </location>
</feature>
<dbReference type="SMART" id="SM00320">
    <property type="entry name" value="WD40"/>
    <property type="match status" value="5"/>
</dbReference>
<evidence type="ECO:0000256" key="1">
    <source>
        <dbReference type="PROSITE-ProRule" id="PRU00221"/>
    </source>
</evidence>
<evidence type="ECO:0000256" key="2">
    <source>
        <dbReference type="SAM" id="MobiDB-lite"/>
    </source>
</evidence>
<dbReference type="Pfam" id="PF00400">
    <property type="entry name" value="WD40"/>
    <property type="match status" value="2"/>
</dbReference>
<organism evidence="3 4">
    <name type="scientific">Diploscapter pachys</name>
    <dbReference type="NCBI Taxonomy" id="2018661"/>
    <lineage>
        <taxon>Eukaryota</taxon>
        <taxon>Metazoa</taxon>
        <taxon>Ecdysozoa</taxon>
        <taxon>Nematoda</taxon>
        <taxon>Chromadorea</taxon>
        <taxon>Rhabditida</taxon>
        <taxon>Rhabditina</taxon>
        <taxon>Rhabditomorpha</taxon>
        <taxon>Rhabditoidea</taxon>
        <taxon>Rhabditidae</taxon>
        <taxon>Diploscapter</taxon>
    </lineage>
</organism>
<feature type="repeat" description="WD" evidence="1">
    <location>
        <begin position="123"/>
        <end position="157"/>
    </location>
</feature>
<comment type="caution">
    <text evidence="3">The sequence shown here is derived from an EMBL/GenBank/DDBJ whole genome shotgun (WGS) entry which is preliminary data.</text>
</comment>
<name>A0A2A2JW45_9BILA</name>